<gene>
    <name evidence="1" type="ORF">GPUH_LOCUS9407</name>
</gene>
<dbReference type="OrthoDB" id="5846381at2759"/>
<evidence type="ECO:0000313" key="1">
    <source>
        <dbReference type="EMBL" id="VDK71986.1"/>
    </source>
</evidence>
<keyword evidence="2" id="KW-1185">Reference proteome</keyword>
<evidence type="ECO:0000313" key="3">
    <source>
        <dbReference type="WBParaSite" id="GPUH_0000941601-mRNA-1"/>
    </source>
</evidence>
<name>A0A183DL14_9BILA</name>
<dbReference type="EMBL" id="UYRT01030698">
    <property type="protein sequence ID" value="VDK71986.1"/>
    <property type="molecule type" value="Genomic_DNA"/>
</dbReference>
<dbReference type="AlphaFoldDB" id="A0A183DL14"/>
<dbReference type="WBParaSite" id="GPUH_0000941601-mRNA-1">
    <property type="protein sequence ID" value="GPUH_0000941601-mRNA-1"/>
    <property type="gene ID" value="GPUH_0000941601"/>
</dbReference>
<protein>
    <submittedName>
        <fullName evidence="3">Thyroglobulin type-1 domain-containing protein</fullName>
    </submittedName>
</protein>
<evidence type="ECO:0000313" key="2">
    <source>
        <dbReference type="Proteomes" id="UP000271098"/>
    </source>
</evidence>
<accession>A0A183DL14</accession>
<proteinExistence type="predicted"/>
<reference evidence="1 2" key="2">
    <citation type="submission" date="2018-11" db="EMBL/GenBank/DDBJ databases">
        <authorList>
            <consortium name="Pathogen Informatics"/>
        </authorList>
    </citation>
    <scope>NUCLEOTIDE SEQUENCE [LARGE SCALE GENOMIC DNA]</scope>
</reference>
<organism evidence="3">
    <name type="scientific">Gongylonema pulchrum</name>
    <dbReference type="NCBI Taxonomy" id="637853"/>
    <lineage>
        <taxon>Eukaryota</taxon>
        <taxon>Metazoa</taxon>
        <taxon>Ecdysozoa</taxon>
        <taxon>Nematoda</taxon>
        <taxon>Chromadorea</taxon>
        <taxon>Rhabditida</taxon>
        <taxon>Spirurina</taxon>
        <taxon>Spiruromorpha</taxon>
        <taxon>Spiruroidea</taxon>
        <taxon>Gongylonematidae</taxon>
        <taxon>Gongylonema</taxon>
    </lineage>
</organism>
<reference evidence="3" key="1">
    <citation type="submission" date="2016-06" db="UniProtKB">
        <authorList>
            <consortium name="WormBaseParasite"/>
        </authorList>
    </citation>
    <scope>IDENTIFICATION</scope>
</reference>
<dbReference type="Proteomes" id="UP000271098">
    <property type="component" value="Unassembled WGS sequence"/>
</dbReference>
<sequence length="69" mass="7674">MRFEQGERIPKRDTAAVLHERYGDFRENCFPQPSGGCKCNIMGPGGVPAVKTYDSDVQCKLPIEGTRSQ</sequence>